<dbReference type="Proteomes" id="UP001175353">
    <property type="component" value="Unassembled WGS sequence"/>
</dbReference>
<evidence type="ECO:0000313" key="3">
    <source>
        <dbReference type="Proteomes" id="UP001175353"/>
    </source>
</evidence>
<evidence type="ECO:0000256" key="1">
    <source>
        <dbReference type="SAM" id="MobiDB-lite"/>
    </source>
</evidence>
<evidence type="ECO:0000313" key="2">
    <source>
        <dbReference type="EMBL" id="KAK0974622.1"/>
    </source>
</evidence>
<keyword evidence="3" id="KW-1185">Reference proteome</keyword>
<name>A0AAN6QPH6_9PEZI</name>
<dbReference type="EMBL" id="JAUJLE010000152">
    <property type="protein sequence ID" value="KAK0974622.1"/>
    <property type="molecule type" value="Genomic_DNA"/>
</dbReference>
<dbReference type="AlphaFoldDB" id="A0AAN6QPH6"/>
<protein>
    <submittedName>
        <fullName evidence="2">Uncharacterized protein</fullName>
    </submittedName>
</protein>
<feature type="region of interest" description="Disordered" evidence="1">
    <location>
        <begin position="45"/>
        <end position="94"/>
    </location>
</feature>
<sequence length="94" mass="10173">MTATSPDDDLLAILLTNLRCAASTFGEGTPPYESIRTTIEDHMTSMKAAARTTRSTAPRGDEVGVESTSARTQESDPKSTPMHFSNLVFRPKAQ</sequence>
<accession>A0AAN6QPH6</accession>
<proteinExistence type="predicted"/>
<feature type="compositionally biased region" description="Low complexity" evidence="1">
    <location>
        <begin position="45"/>
        <end position="57"/>
    </location>
</feature>
<comment type="caution">
    <text evidence="2">The sequence shown here is derived from an EMBL/GenBank/DDBJ whole genome shotgun (WGS) entry which is preliminary data.</text>
</comment>
<gene>
    <name evidence="2" type="ORF">LTR91_014300</name>
</gene>
<reference evidence="2" key="1">
    <citation type="submission" date="2023-06" db="EMBL/GenBank/DDBJ databases">
        <title>Black Yeasts Isolated from many extreme environments.</title>
        <authorList>
            <person name="Coleine C."/>
            <person name="Stajich J.E."/>
            <person name="Selbmann L."/>
        </authorList>
    </citation>
    <scope>NUCLEOTIDE SEQUENCE</scope>
    <source>
        <strain evidence="2">CCFEE 5200</strain>
    </source>
</reference>
<organism evidence="2 3">
    <name type="scientific">Friedmanniomyces endolithicus</name>
    <dbReference type="NCBI Taxonomy" id="329885"/>
    <lineage>
        <taxon>Eukaryota</taxon>
        <taxon>Fungi</taxon>
        <taxon>Dikarya</taxon>
        <taxon>Ascomycota</taxon>
        <taxon>Pezizomycotina</taxon>
        <taxon>Dothideomycetes</taxon>
        <taxon>Dothideomycetidae</taxon>
        <taxon>Mycosphaerellales</taxon>
        <taxon>Teratosphaeriaceae</taxon>
        <taxon>Friedmanniomyces</taxon>
    </lineage>
</organism>